<gene>
    <name evidence="1" type="ORF">H5410_021409</name>
</gene>
<evidence type="ECO:0000313" key="1">
    <source>
        <dbReference type="EMBL" id="KAG5610128.1"/>
    </source>
</evidence>
<protein>
    <submittedName>
        <fullName evidence="1">Uncharacterized protein</fullName>
    </submittedName>
</protein>
<keyword evidence="2" id="KW-1185">Reference proteome</keyword>
<sequence>MIFNCQGELSSKACIMILQTLSPRLSSSGKRSQVQPPHHEKRSLVYKWRRVERRDHYPPSLEGYDCSKGWVTDRFLATLYLKLWNSLGTSFIFLISKCSALLDLIESFLTTKSSEGLRASQLACRVNIIPNFYVHLSLASAFYVLIWLIEDGFFPGLEELLTELRDEDAANLIRLLFASTRKAVLEKIVPASDNKK</sequence>
<proteinExistence type="predicted"/>
<dbReference type="Proteomes" id="UP000824120">
    <property type="component" value="Chromosome 4"/>
</dbReference>
<name>A0A9J5ZE70_SOLCO</name>
<dbReference type="OrthoDB" id="1328159at2759"/>
<organism evidence="1 2">
    <name type="scientific">Solanum commersonii</name>
    <name type="common">Commerson's wild potato</name>
    <name type="synonym">Commerson's nightshade</name>
    <dbReference type="NCBI Taxonomy" id="4109"/>
    <lineage>
        <taxon>Eukaryota</taxon>
        <taxon>Viridiplantae</taxon>
        <taxon>Streptophyta</taxon>
        <taxon>Embryophyta</taxon>
        <taxon>Tracheophyta</taxon>
        <taxon>Spermatophyta</taxon>
        <taxon>Magnoliopsida</taxon>
        <taxon>eudicotyledons</taxon>
        <taxon>Gunneridae</taxon>
        <taxon>Pentapetalae</taxon>
        <taxon>asterids</taxon>
        <taxon>lamiids</taxon>
        <taxon>Solanales</taxon>
        <taxon>Solanaceae</taxon>
        <taxon>Solanoideae</taxon>
        <taxon>Solaneae</taxon>
        <taxon>Solanum</taxon>
    </lineage>
</organism>
<comment type="caution">
    <text evidence="1">The sequence shown here is derived from an EMBL/GenBank/DDBJ whole genome shotgun (WGS) entry which is preliminary data.</text>
</comment>
<evidence type="ECO:0000313" key="2">
    <source>
        <dbReference type="Proteomes" id="UP000824120"/>
    </source>
</evidence>
<dbReference type="EMBL" id="JACXVP010000004">
    <property type="protein sequence ID" value="KAG5610128.1"/>
    <property type="molecule type" value="Genomic_DNA"/>
</dbReference>
<dbReference type="AlphaFoldDB" id="A0A9J5ZE70"/>
<accession>A0A9J5ZE70</accession>
<reference evidence="1 2" key="1">
    <citation type="submission" date="2020-09" db="EMBL/GenBank/DDBJ databases">
        <title>De no assembly of potato wild relative species, Solanum commersonii.</title>
        <authorList>
            <person name="Cho K."/>
        </authorList>
    </citation>
    <scope>NUCLEOTIDE SEQUENCE [LARGE SCALE GENOMIC DNA]</scope>
    <source>
        <strain evidence="1">LZ3.2</strain>
        <tissue evidence="1">Leaf</tissue>
    </source>
</reference>